<proteinExistence type="predicted"/>
<dbReference type="RefSeq" id="WP_322444146.1">
    <property type="nucleotide sequence ID" value="NZ_JAXOTQ010000116.1"/>
</dbReference>
<organism evidence="2 3">
    <name type="scientific">Micromonospora sicca</name>
    <dbReference type="NCBI Taxonomy" id="2202420"/>
    <lineage>
        <taxon>Bacteria</taxon>
        <taxon>Bacillati</taxon>
        <taxon>Actinomycetota</taxon>
        <taxon>Actinomycetes</taxon>
        <taxon>Micromonosporales</taxon>
        <taxon>Micromonosporaceae</taxon>
        <taxon>Micromonospora</taxon>
    </lineage>
</organism>
<comment type="caution">
    <text evidence="2">The sequence shown here is derived from an EMBL/GenBank/DDBJ whole genome shotgun (WGS) entry which is preliminary data.</text>
</comment>
<keyword evidence="1" id="KW-0812">Transmembrane</keyword>
<gene>
    <name evidence="2" type="ORF">U2F25_35625</name>
</gene>
<name>A0ABU5JQM4_9ACTN</name>
<protein>
    <submittedName>
        <fullName evidence="2">Uncharacterized protein</fullName>
    </submittedName>
</protein>
<keyword evidence="1" id="KW-0472">Membrane</keyword>
<feature type="transmembrane region" description="Helical" evidence="1">
    <location>
        <begin position="36"/>
        <end position="58"/>
    </location>
</feature>
<keyword evidence="1" id="KW-1133">Transmembrane helix</keyword>
<keyword evidence="3" id="KW-1185">Reference proteome</keyword>
<evidence type="ECO:0000313" key="3">
    <source>
        <dbReference type="Proteomes" id="UP001290101"/>
    </source>
</evidence>
<dbReference type="Proteomes" id="UP001290101">
    <property type="component" value="Unassembled WGS sequence"/>
</dbReference>
<evidence type="ECO:0000256" key="1">
    <source>
        <dbReference type="SAM" id="Phobius"/>
    </source>
</evidence>
<sequence>MLLPPRRRWVLAHACVILALLVVFYTSFPISDHSSLAFTATGLSGVGIQMLGMPWVWLLNAMQFDKENEILGAFRDLRFFGPALLNLAFHAGVVVSLRRVRANTRNEAHR</sequence>
<accession>A0ABU5JQM4</accession>
<feature type="transmembrane region" description="Helical" evidence="1">
    <location>
        <begin position="79"/>
        <end position="97"/>
    </location>
</feature>
<feature type="transmembrane region" description="Helical" evidence="1">
    <location>
        <begin position="9"/>
        <end position="30"/>
    </location>
</feature>
<dbReference type="EMBL" id="JAXOTQ010000116">
    <property type="protein sequence ID" value="MDZ5494699.1"/>
    <property type="molecule type" value="Genomic_DNA"/>
</dbReference>
<evidence type="ECO:0000313" key="2">
    <source>
        <dbReference type="EMBL" id="MDZ5494699.1"/>
    </source>
</evidence>
<reference evidence="2 3" key="1">
    <citation type="submission" date="2023-12" db="EMBL/GenBank/DDBJ databases">
        <title>Micromonospora sp. nov., isolated from Atacama Desert.</title>
        <authorList>
            <person name="Carro L."/>
            <person name="Golinska P."/>
            <person name="Klenk H.-P."/>
            <person name="Goodfellow M."/>
        </authorList>
    </citation>
    <scope>NUCLEOTIDE SEQUENCE [LARGE SCALE GENOMIC DNA]</scope>
    <source>
        <strain evidence="2 3">4G53</strain>
    </source>
</reference>